<dbReference type="SUPFAM" id="SSF82549">
    <property type="entry name" value="DAK1/DegV-like"/>
    <property type="match status" value="1"/>
</dbReference>
<dbReference type="InterPro" id="IPR050270">
    <property type="entry name" value="DegV_domain_contain"/>
</dbReference>
<sequence>MTANSQIAVVVDTGCDLPEAYLERADVFELPFHVIYGNEDLIANLDITTDDIIARMPAEIPTTSLPSGDDITRVFDAIRARGFKQVIVINISANLSGTHNMVNLMVKEMTDLEIFTFDTKNIGIGAGFFALDVIHKIDEGASFEAICPYLESQLKKSKVFFSLDTLEYLKKGGRIGLVASLFGTALRIKPVISCNDDGIYYVVKKTRGRRQSLTQIIEQVREFSLQSDHYLSAICSAADPDEEAQVKAQMEEGLTPVKPMVDAVLDPALAVHTGPGLIGVGVYHVGQIE</sequence>
<evidence type="ECO:0000313" key="3">
    <source>
        <dbReference type="EMBL" id="MFM9414275.1"/>
    </source>
</evidence>
<dbReference type="PANTHER" id="PTHR33434:SF3">
    <property type="entry name" value="DEGV DOMAIN-CONTAINING PROTEIN YITS"/>
    <property type="match status" value="1"/>
</dbReference>
<dbReference type="Pfam" id="PF02645">
    <property type="entry name" value="DegV"/>
    <property type="match status" value="1"/>
</dbReference>
<keyword evidence="2" id="KW-0446">Lipid-binding</keyword>
<name>A0ABW9H0Q8_9FIRM</name>
<protein>
    <submittedName>
        <fullName evidence="3">DegV family protein</fullName>
    </submittedName>
</protein>
<evidence type="ECO:0000313" key="4">
    <source>
        <dbReference type="Proteomes" id="UP001631949"/>
    </source>
</evidence>
<keyword evidence="4" id="KW-1185">Reference proteome</keyword>
<dbReference type="Gene3D" id="3.40.50.10170">
    <property type="match status" value="1"/>
</dbReference>
<dbReference type="NCBIfam" id="TIGR00762">
    <property type="entry name" value="DegV"/>
    <property type="match status" value="1"/>
</dbReference>
<dbReference type="PROSITE" id="PS51482">
    <property type="entry name" value="DEGV"/>
    <property type="match status" value="1"/>
</dbReference>
<reference evidence="3 4" key="1">
    <citation type="journal article" date="2016" name="Int. J. Syst. Evol. Microbiol.">
        <title>Peptococcus simiae sp. nov., isolated from rhesus macaque faeces and emended description of the genus Peptococcus.</title>
        <authorList>
            <person name="Shkoporov A.N."/>
            <person name="Efimov B.A."/>
            <person name="Kondova I."/>
            <person name="Ouwerling B."/>
            <person name="Chaplin A.V."/>
            <person name="Shcherbakova V.A."/>
            <person name="Langermans J.A.M."/>
        </authorList>
    </citation>
    <scope>NUCLEOTIDE SEQUENCE [LARGE SCALE GENOMIC DNA]</scope>
    <source>
        <strain evidence="3 4">M108</strain>
    </source>
</reference>
<dbReference type="InterPro" id="IPR003797">
    <property type="entry name" value="DegV"/>
</dbReference>
<dbReference type="Proteomes" id="UP001631949">
    <property type="component" value="Unassembled WGS sequence"/>
</dbReference>
<comment type="function">
    <text evidence="1">May bind long-chain fatty acids, such as palmitate, and may play a role in lipid transport or fatty acid metabolism.</text>
</comment>
<dbReference type="EMBL" id="JBJUVG010000012">
    <property type="protein sequence ID" value="MFM9414275.1"/>
    <property type="molecule type" value="Genomic_DNA"/>
</dbReference>
<dbReference type="InterPro" id="IPR043168">
    <property type="entry name" value="DegV_C"/>
</dbReference>
<comment type="caution">
    <text evidence="3">The sequence shown here is derived from an EMBL/GenBank/DDBJ whole genome shotgun (WGS) entry which is preliminary data.</text>
</comment>
<proteinExistence type="predicted"/>
<organism evidence="3 4">
    <name type="scientific">Peptococcus simiae</name>
    <dbReference type="NCBI Taxonomy" id="1643805"/>
    <lineage>
        <taxon>Bacteria</taxon>
        <taxon>Bacillati</taxon>
        <taxon>Bacillota</taxon>
        <taxon>Clostridia</taxon>
        <taxon>Eubacteriales</taxon>
        <taxon>Peptococcaceae</taxon>
        <taxon>Peptococcus</taxon>
    </lineage>
</organism>
<gene>
    <name evidence="3" type="ORF">ACKQTC_07825</name>
</gene>
<dbReference type="Gene3D" id="3.30.1180.10">
    <property type="match status" value="1"/>
</dbReference>
<dbReference type="RefSeq" id="WP_408977888.1">
    <property type="nucleotide sequence ID" value="NZ_JBJUVG010000012.1"/>
</dbReference>
<evidence type="ECO:0000256" key="1">
    <source>
        <dbReference type="ARBA" id="ARBA00003238"/>
    </source>
</evidence>
<evidence type="ECO:0000256" key="2">
    <source>
        <dbReference type="ARBA" id="ARBA00023121"/>
    </source>
</evidence>
<dbReference type="PANTHER" id="PTHR33434">
    <property type="entry name" value="DEGV DOMAIN-CONTAINING PROTEIN DR_1986-RELATED"/>
    <property type="match status" value="1"/>
</dbReference>
<accession>A0ABW9H0Q8</accession>